<dbReference type="InterPro" id="IPR002371">
    <property type="entry name" value="FlgK"/>
</dbReference>
<reference evidence="11 12" key="1">
    <citation type="submission" date="2017-07" db="EMBL/GenBank/DDBJ databases">
        <title>Fictibacillus sp. nov. GDSW-R2A3 Genome sequencing and assembly.</title>
        <authorList>
            <person name="Mayilraj S."/>
        </authorList>
    </citation>
    <scope>NUCLEOTIDE SEQUENCE [LARGE SCALE GENOMIC DNA]</scope>
    <source>
        <strain evidence="11 12">GDSW-R2A3</strain>
    </source>
</reference>
<keyword evidence="5 7" id="KW-0964">Secreted</keyword>
<dbReference type="GO" id="GO:0005198">
    <property type="term" value="F:structural molecule activity"/>
    <property type="evidence" value="ECO:0007669"/>
    <property type="project" value="UniProtKB-UniRule"/>
</dbReference>
<dbReference type="Pfam" id="PF22638">
    <property type="entry name" value="FlgK_D1"/>
    <property type="match status" value="1"/>
</dbReference>
<comment type="caution">
    <text evidence="11">The sequence shown here is derived from an EMBL/GenBank/DDBJ whole genome shotgun (WGS) entry which is preliminary data.</text>
</comment>
<sequence length="505" mass="54761">MRSTFHGLETARRGMYTQQSALMTTGHNIANANTPGFSRQRINFVGTEPYPAAARNRPEVPGQMGTGVKAGSVQRIREGFLDVQFRGENNKFGYWNAKSEALEKMEDIMNEPSENGLSKTLDRFWQSLQDLSVNPEDSGARSVVRQRGIAVAETFNYLSNSLTTIQSDIKSQAEMSVQEINSLASQINNINLQIKEVEPHGYLPNDLYDERDNLMDKLSQLVNVQKTKQESGGQALKIAEGMYKVEIVDKDGNAFTLVDTGANPSVLNPVSVNYGANGYADSVSVGGSQITVAGLSGGTLKGQLESFGYNEGGAVKGEYHEMLASLDEMAYYFANSFNDAHSVGWSIDSIKSGMKTSYQFFDGLAGGPAGAAKDLKLHIDMDNLDHIAAAKSPYSGDGSNALTLSDVKNNDLPFSSGATSLQSYYEGRIGKMAVATQQAVRLTHNSQVLAEAVEQRRTSISGVSIDEEMTNMIQFQHAYNAAARSITVVDEMLDKIINGMGVGGR</sequence>
<evidence type="ECO:0000256" key="7">
    <source>
        <dbReference type="RuleBase" id="RU362065"/>
    </source>
</evidence>
<dbReference type="AlphaFoldDB" id="A0A235FEE1"/>
<evidence type="ECO:0000256" key="2">
    <source>
        <dbReference type="ARBA" id="ARBA00004613"/>
    </source>
</evidence>
<dbReference type="InterPro" id="IPR010930">
    <property type="entry name" value="Flg_bb/hook_C_dom"/>
</dbReference>
<evidence type="ECO:0000313" key="12">
    <source>
        <dbReference type="Proteomes" id="UP000215059"/>
    </source>
</evidence>
<dbReference type="GO" id="GO:0009424">
    <property type="term" value="C:bacterial-type flagellum hook"/>
    <property type="evidence" value="ECO:0007669"/>
    <property type="project" value="UniProtKB-UniRule"/>
</dbReference>
<dbReference type="InterPro" id="IPR053927">
    <property type="entry name" value="FlgK_helical"/>
</dbReference>
<keyword evidence="12" id="KW-1185">Reference proteome</keyword>
<dbReference type="Pfam" id="PF00460">
    <property type="entry name" value="Flg_bb_rod"/>
    <property type="match status" value="1"/>
</dbReference>
<evidence type="ECO:0000256" key="4">
    <source>
        <dbReference type="ARBA" id="ARBA00016244"/>
    </source>
</evidence>
<feature type="domain" description="Flagellar hook-associated protein FlgK helical" evidence="10">
    <location>
        <begin position="102"/>
        <end position="348"/>
    </location>
</feature>
<dbReference type="PANTHER" id="PTHR30033:SF1">
    <property type="entry name" value="FLAGELLAR HOOK-ASSOCIATED PROTEIN 1"/>
    <property type="match status" value="1"/>
</dbReference>
<evidence type="ECO:0000313" key="11">
    <source>
        <dbReference type="EMBL" id="OYD59746.1"/>
    </source>
</evidence>
<dbReference type="InterPro" id="IPR001444">
    <property type="entry name" value="Flag_bb_rod_N"/>
</dbReference>
<gene>
    <name evidence="7" type="primary">flgK</name>
    <name evidence="11" type="ORF">CGZ90_07655</name>
</gene>
<dbReference type="GO" id="GO:0005576">
    <property type="term" value="C:extracellular region"/>
    <property type="evidence" value="ECO:0007669"/>
    <property type="project" value="UniProtKB-SubCell"/>
</dbReference>
<dbReference type="Pfam" id="PF06429">
    <property type="entry name" value="Flg_bbr_C"/>
    <property type="match status" value="1"/>
</dbReference>
<evidence type="ECO:0000259" key="10">
    <source>
        <dbReference type="Pfam" id="PF22638"/>
    </source>
</evidence>
<dbReference type="RefSeq" id="WP_094251707.1">
    <property type="nucleotide sequence ID" value="NZ_JBHLXL010000001.1"/>
</dbReference>
<dbReference type="Proteomes" id="UP000215059">
    <property type="component" value="Unassembled WGS sequence"/>
</dbReference>
<comment type="similarity">
    <text evidence="3 7">Belongs to the flagella basal body rod proteins family.</text>
</comment>
<keyword evidence="11" id="KW-0966">Cell projection</keyword>
<proteinExistence type="inferred from homology"/>
<evidence type="ECO:0000259" key="9">
    <source>
        <dbReference type="Pfam" id="PF06429"/>
    </source>
</evidence>
<keyword evidence="6 7" id="KW-0975">Bacterial flagellum</keyword>
<accession>A0A235FEE1</accession>
<organism evidence="11 12">
    <name type="scientific">Fictibacillus aquaticus</name>
    <dbReference type="NCBI Taxonomy" id="2021314"/>
    <lineage>
        <taxon>Bacteria</taxon>
        <taxon>Bacillati</taxon>
        <taxon>Bacillota</taxon>
        <taxon>Bacilli</taxon>
        <taxon>Bacillales</taxon>
        <taxon>Fictibacillaceae</taxon>
        <taxon>Fictibacillus</taxon>
    </lineage>
</organism>
<protein>
    <recommendedName>
        <fullName evidence="4 7">Flagellar hook-associated protein 1</fullName>
        <shortName evidence="7">HAP1</shortName>
    </recommendedName>
</protein>
<evidence type="ECO:0000259" key="8">
    <source>
        <dbReference type="Pfam" id="PF00460"/>
    </source>
</evidence>
<evidence type="ECO:0000256" key="1">
    <source>
        <dbReference type="ARBA" id="ARBA00004365"/>
    </source>
</evidence>
<dbReference type="OrthoDB" id="9802553at2"/>
<comment type="subcellular location">
    <subcellularLocation>
        <location evidence="1 7">Bacterial flagellum</location>
    </subcellularLocation>
    <subcellularLocation>
        <location evidence="2 7">Secreted</location>
    </subcellularLocation>
</comment>
<dbReference type="PANTHER" id="PTHR30033">
    <property type="entry name" value="FLAGELLAR HOOK-ASSOCIATED PROTEIN 1"/>
    <property type="match status" value="1"/>
</dbReference>
<keyword evidence="11" id="KW-0969">Cilium</keyword>
<evidence type="ECO:0000256" key="6">
    <source>
        <dbReference type="ARBA" id="ARBA00023143"/>
    </source>
</evidence>
<dbReference type="NCBIfam" id="TIGR02492">
    <property type="entry name" value="flgK_ends"/>
    <property type="match status" value="1"/>
</dbReference>
<dbReference type="GO" id="GO:0044780">
    <property type="term" value="P:bacterial-type flagellum assembly"/>
    <property type="evidence" value="ECO:0007669"/>
    <property type="project" value="InterPro"/>
</dbReference>
<dbReference type="PRINTS" id="PR01005">
    <property type="entry name" value="FLGHOOKAP1"/>
</dbReference>
<name>A0A235FEE1_9BACL</name>
<dbReference type="SUPFAM" id="SSF64518">
    <property type="entry name" value="Phase 1 flagellin"/>
    <property type="match status" value="1"/>
</dbReference>
<feature type="domain" description="Flagellar basal body rod protein N-terminal" evidence="8">
    <location>
        <begin position="8"/>
        <end position="37"/>
    </location>
</feature>
<dbReference type="EMBL" id="NOII01000001">
    <property type="protein sequence ID" value="OYD59746.1"/>
    <property type="molecule type" value="Genomic_DNA"/>
</dbReference>
<evidence type="ECO:0000256" key="5">
    <source>
        <dbReference type="ARBA" id="ARBA00022525"/>
    </source>
</evidence>
<feature type="domain" description="Flagellar basal-body/hook protein C-terminal" evidence="9">
    <location>
        <begin position="456"/>
        <end position="498"/>
    </location>
</feature>
<keyword evidence="11" id="KW-0282">Flagellum</keyword>
<evidence type="ECO:0000256" key="3">
    <source>
        <dbReference type="ARBA" id="ARBA00009677"/>
    </source>
</evidence>